<name>A0A518BVI8_9BACT</name>
<evidence type="ECO:0000256" key="16">
    <source>
        <dbReference type="ARBA" id="ARBA00022884"/>
    </source>
</evidence>
<dbReference type="PANTHER" id="PTHR30001">
    <property type="entry name" value="RIBONUCLEASE"/>
    <property type="match status" value="1"/>
</dbReference>
<feature type="compositionally biased region" description="Basic residues" evidence="18">
    <location>
        <begin position="726"/>
        <end position="739"/>
    </location>
</feature>
<keyword evidence="16" id="KW-0694">RNA-binding</keyword>
<dbReference type="GO" id="GO:0004519">
    <property type="term" value="F:endonuclease activity"/>
    <property type="evidence" value="ECO:0007669"/>
    <property type="project" value="UniProtKB-KW"/>
</dbReference>
<dbReference type="GO" id="GO:0046872">
    <property type="term" value="F:metal ion binding"/>
    <property type="evidence" value="ECO:0007669"/>
    <property type="project" value="UniProtKB-KW"/>
</dbReference>
<comment type="subcellular location">
    <subcellularLocation>
        <location evidence="2">Cytoplasm</location>
    </subcellularLocation>
</comment>
<keyword evidence="15" id="KW-0460">Magnesium</keyword>
<evidence type="ECO:0000256" key="3">
    <source>
        <dbReference type="ARBA" id="ARBA00005663"/>
    </source>
</evidence>
<evidence type="ECO:0000256" key="6">
    <source>
        <dbReference type="ARBA" id="ARBA00022490"/>
    </source>
</evidence>
<feature type="domain" description="S1 motif" evidence="19">
    <location>
        <begin position="36"/>
        <end position="127"/>
    </location>
</feature>
<dbReference type="SUPFAM" id="SSF50249">
    <property type="entry name" value="Nucleic acid-binding proteins"/>
    <property type="match status" value="1"/>
</dbReference>
<dbReference type="NCBIfam" id="TIGR00757">
    <property type="entry name" value="RNaseEG"/>
    <property type="match status" value="1"/>
</dbReference>
<feature type="region of interest" description="Disordered" evidence="18">
    <location>
        <begin position="537"/>
        <end position="813"/>
    </location>
</feature>
<evidence type="ECO:0000256" key="5">
    <source>
        <dbReference type="ARBA" id="ARBA00022475"/>
    </source>
</evidence>
<feature type="compositionally biased region" description="Basic residues" evidence="18">
    <location>
        <begin position="770"/>
        <end position="783"/>
    </location>
</feature>
<keyword evidence="5" id="KW-1003">Cell membrane</keyword>
<dbReference type="InterPro" id="IPR019307">
    <property type="entry name" value="RNA-bd_AU-1/RNase_E/G"/>
</dbReference>
<dbReference type="Pfam" id="PF10150">
    <property type="entry name" value="RNase_E_G"/>
    <property type="match status" value="1"/>
</dbReference>
<feature type="compositionally biased region" description="Basic and acidic residues" evidence="18">
    <location>
        <begin position="702"/>
        <end position="715"/>
    </location>
</feature>
<evidence type="ECO:0000259" key="19">
    <source>
        <dbReference type="PROSITE" id="PS50126"/>
    </source>
</evidence>
<evidence type="ECO:0000313" key="21">
    <source>
        <dbReference type="Proteomes" id="UP000320386"/>
    </source>
</evidence>
<dbReference type="Gene3D" id="2.40.50.140">
    <property type="entry name" value="Nucleic acid-binding proteins"/>
    <property type="match status" value="1"/>
</dbReference>
<dbReference type="Gene3D" id="3.40.1260.20">
    <property type="entry name" value="Ribonuclease E, catalytic domain"/>
    <property type="match status" value="1"/>
</dbReference>
<dbReference type="OrthoDB" id="9804278at2"/>
<dbReference type="InterPro" id="IPR003029">
    <property type="entry name" value="S1_domain"/>
</dbReference>
<evidence type="ECO:0000256" key="10">
    <source>
        <dbReference type="ARBA" id="ARBA00022722"/>
    </source>
</evidence>
<dbReference type="InterPro" id="IPR048583">
    <property type="entry name" value="RNase_E_G_thioredoxin-like"/>
</dbReference>
<dbReference type="GO" id="GO:0016787">
    <property type="term" value="F:hydrolase activity"/>
    <property type="evidence" value="ECO:0007669"/>
    <property type="project" value="UniProtKB-KW"/>
</dbReference>
<dbReference type="Proteomes" id="UP000320386">
    <property type="component" value="Chromosome"/>
</dbReference>
<comment type="cofactor">
    <cofactor evidence="1">
        <name>Mg(2+)</name>
        <dbReference type="ChEBI" id="CHEBI:18420"/>
    </cofactor>
</comment>
<dbReference type="EMBL" id="CP036280">
    <property type="protein sequence ID" value="QDU70986.1"/>
    <property type="molecule type" value="Genomic_DNA"/>
</dbReference>
<keyword evidence="12" id="KW-0699">rRNA-binding</keyword>
<evidence type="ECO:0000256" key="13">
    <source>
        <dbReference type="ARBA" id="ARBA00022759"/>
    </source>
</evidence>
<evidence type="ECO:0000256" key="9">
    <source>
        <dbReference type="ARBA" id="ARBA00022694"/>
    </source>
</evidence>
<keyword evidence="7" id="KW-0997">Cell inner membrane</keyword>
<dbReference type="PROSITE" id="PS50126">
    <property type="entry name" value="S1"/>
    <property type="match status" value="1"/>
</dbReference>
<dbReference type="PANTHER" id="PTHR30001:SF1">
    <property type="entry name" value="RIBONUCLEASE E_G-LIKE PROTEIN, CHLOROPLASTIC"/>
    <property type="match status" value="1"/>
</dbReference>
<comment type="similarity">
    <text evidence="3">Belongs to the RNase E/G family. RNase G subfamily.</text>
</comment>
<dbReference type="GO" id="GO:0005737">
    <property type="term" value="C:cytoplasm"/>
    <property type="evidence" value="ECO:0007669"/>
    <property type="project" value="UniProtKB-SubCell"/>
</dbReference>
<keyword evidence="8" id="KW-0698">rRNA processing</keyword>
<keyword evidence="14 20" id="KW-0378">Hydrolase</keyword>
<feature type="compositionally biased region" description="Low complexity" evidence="18">
    <location>
        <begin position="646"/>
        <end position="659"/>
    </location>
</feature>
<evidence type="ECO:0000256" key="18">
    <source>
        <dbReference type="SAM" id="MobiDB-lite"/>
    </source>
</evidence>
<dbReference type="GO" id="GO:0008033">
    <property type="term" value="P:tRNA processing"/>
    <property type="evidence" value="ECO:0007669"/>
    <property type="project" value="UniProtKB-KW"/>
</dbReference>
<keyword evidence="13" id="KW-0255">Endonuclease</keyword>
<keyword evidence="6" id="KW-0963">Cytoplasm</keyword>
<sequence>MLINDVAGEECRIAIVNDGRLEEFYQERVSADSHVGNIYLGKVTNVEPSIQAAFVDFGLERNGFLHVSDLHPMYFPGEAREAFERVGVKTPRRERPPIQECLRKGSKIIVQVLKEGIGTKGPTLTSYPSIPGRYLVMMPHMKHAGVSRKVEDDDARREARQILKDLAPPEELGFIVRTAGIGQTKTELKRDLAYLTRLWKSIEKRKKKIRSVGELYEESDLIIRTLRDIYTTAIEEIVVDSARAAQRVADFLAVVNPRTKTRVFHYDDPIPLYHRHRIEEQIENISAREVPLKSGGSLVFDQAEALVAIDVNSGKSRDAKDAESNAFNTNAEAVEEIARQLRLRDLGGVIVADLIDMNLAKNRRTIESRFKALMKEDRARTRVGSISMFGTLELTRQRMRPSLRKSLYEDCPACNGSGQVKSGESVVLHVMRELAYVLHRENIARVELTISPDVAFQLLNRRRRQLVDLEKRYGKEVLVRVGGNAIDYVSITAIDDRGAQINMAAMNEALRKRMAQAPQLHEVIGRAAGIIEIEEEHEPQAEPETSAEQPAKEKGLSGSYLDIADDEEDDEGTGKKRRRRRRGGRRRRKSGDSDENEAGSAEPAAEERPEAETSEGEPAAAEPPSDDEDAPKKKRRRRRRRKSGETADTADQQGDQTSSSDDEREAEGEEAPAEPAPKPLSAREVAAMHARTARGVEPTETVLKEKVEDEAKPAEQAEADEEAPPKKKRTRRRSKKTPTKKAAEDQTVVDEAAQSDDTATDDTPAEDPPKKKKRTRRRSKKTTTQKATDEAPADAEPTTTGYANTVLAGETES</sequence>
<evidence type="ECO:0000256" key="12">
    <source>
        <dbReference type="ARBA" id="ARBA00022730"/>
    </source>
</evidence>
<dbReference type="SMART" id="SM00316">
    <property type="entry name" value="S1"/>
    <property type="match status" value="1"/>
</dbReference>
<organism evidence="20 21">
    <name type="scientific">Mucisphaera calidilacus</name>
    <dbReference type="NCBI Taxonomy" id="2527982"/>
    <lineage>
        <taxon>Bacteria</taxon>
        <taxon>Pseudomonadati</taxon>
        <taxon>Planctomycetota</taxon>
        <taxon>Phycisphaerae</taxon>
        <taxon>Phycisphaerales</taxon>
        <taxon>Phycisphaeraceae</taxon>
        <taxon>Mucisphaera</taxon>
    </lineage>
</organism>
<feature type="compositionally biased region" description="Basic residues" evidence="18">
    <location>
        <begin position="632"/>
        <end position="642"/>
    </location>
</feature>
<evidence type="ECO:0000256" key="14">
    <source>
        <dbReference type="ARBA" id="ARBA00022801"/>
    </source>
</evidence>
<evidence type="ECO:0000256" key="17">
    <source>
        <dbReference type="ARBA" id="ARBA00023136"/>
    </source>
</evidence>
<evidence type="ECO:0000256" key="2">
    <source>
        <dbReference type="ARBA" id="ARBA00004496"/>
    </source>
</evidence>
<dbReference type="AlphaFoldDB" id="A0A518BVI8"/>
<protein>
    <recommendedName>
        <fullName evidence="4">Ribonuclease G</fullName>
    </recommendedName>
</protein>
<gene>
    <name evidence="20" type="primary">rne</name>
    <name evidence="20" type="ORF">Pan265_08300</name>
</gene>
<keyword evidence="17" id="KW-0472">Membrane</keyword>
<dbReference type="KEGG" id="mcad:Pan265_08300"/>
<dbReference type="InterPro" id="IPR012340">
    <property type="entry name" value="NA-bd_OB-fold"/>
</dbReference>
<evidence type="ECO:0000256" key="1">
    <source>
        <dbReference type="ARBA" id="ARBA00001946"/>
    </source>
</evidence>
<dbReference type="Pfam" id="PF20833">
    <property type="entry name" value="RNase_E_G_Thio"/>
    <property type="match status" value="1"/>
</dbReference>
<feature type="compositionally biased region" description="Basic residues" evidence="18">
    <location>
        <begin position="575"/>
        <end position="589"/>
    </location>
</feature>
<evidence type="ECO:0000256" key="15">
    <source>
        <dbReference type="ARBA" id="ARBA00022842"/>
    </source>
</evidence>
<dbReference type="InterPro" id="IPR004659">
    <property type="entry name" value="RNase_E/G"/>
</dbReference>
<dbReference type="GO" id="GO:0019843">
    <property type="term" value="F:rRNA binding"/>
    <property type="evidence" value="ECO:0007669"/>
    <property type="project" value="UniProtKB-KW"/>
</dbReference>
<evidence type="ECO:0000256" key="7">
    <source>
        <dbReference type="ARBA" id="ARBA00022519"/>
    </source>
</evidence>
<keyword evidence="10" id="KW-0540">Nuclease</keyword>
<dbReference type="GO" id="GO:0006364">
    <property type="term" value="P:rRNA processing"/>
    <property type="evidence" value="ECO:0007669"/>
    <property type="project" value="UniProtKB-KW"/>
</dbReference>
<keyword evidence="21" id="KW-1185">Reference proteome</keyword>
<dbReference type="CDD" id="cd04453">
    <property type="entry name" value="S1_RNase_E"/>
    <property type="match status" value="1"/>
</dbReference>
<dbReference type="GO" id="GO:0004540">
    <property type="term" value="F:RNA nuclease activity"/>
    <property type="evidence" value="ECO:0007669"/>
    <property type="project" value="InterPro"/>
</dbReference>
<accession>A0A518BVI8</accession>
<reference evidence="20 21" key="1">
    <citation type="submission" date="2019-02" db="EMBL/GenBank/DDBJ databases">
        <title>Deep-cultivation of Planctomycetes and their phenomic and genomic characterization uncovers novel biology.</title>
        <authorList>
            <person name="Wiegand S."/>
            <person name="Jogler M."/>
            <person name="Boedeker C."/>
            <person name="Pinto D."/>
            <person name="Vollmers J."/>
            <person name="Rivas-Marin E."/>
            <person name="Kohn T."/>
            <person name="Peeters S.H."/>
            <person name="Heuer A."/>
            <person name="Rast P."/>
            <person name="Oberbeckmann S."/>
            <person name="Bunk B."/>
            <person name="Jeske O."/>
            <person name="Meyerdierks A."/>
            <person name="Storesund J.E."/>
            <person name="Kallscheuer N."/>
            <person name="Luecker S."/>
            <person name="Lage O.M."/>
            <person name="Pohl T."/>
            <person name="Merkel B.J."/>
            <person name="Hornburger P."/>
            <person name="Mueller R.-W."/>
            <person name="Bruemmer F."/>
            <person name="Labrenz M."/>
            <person name="Spormann A.M."/>
            <person name="Op den Camp H."/>
            <person name="Overmann J."/>
            <person name="Amann R."/>
            <person name="Jetten M.S.M."/>
            <person name="Mascher T."/>
            <person name="Medema M.H."/>
            <person name="Devos D.P."/>
            <person name="Kaster A.-K."/>
            <person name="Ovreas L."/>
            <person name="Rohde M."/>
            <person name="Galperin M.Y."/>
            <person name="Jogler C."/>
        </authorList>
    </citation>
    <scope>NUCLEOTIDE SEQUENCE [LARGE SCALE GENOMIC DNA]</scope>
    <source>
        <strain evidence="20 21">Pan265</strain>
    </source>
</reference>
<evidence type="ECO:0000256" key="4">
    <source>
        <dbReference type="ARBA" id="ARBA00017719"/>
    </source>
</evidence>
<evidence type="ECO:0000256" key="11">
    <source>
        <dbReference type="ARBA" id="ARBA00022723"/>
    </source>
</evidence>
<evidence type="ECO:0000256" key="8">
    <source>
        <dbReference type="ARBA" id="ARBA00022552"/>
    </source>
</evidence>
<evidence type="ECO:0000313" key="20">
    <source>
        <dbReference type="EMBL" id="QDU70986.1"/>
    </source>
</evidence>
<keyword evidence="9" id="KW-0819">tRNA processing</keyword>
<proteinExistence type="inferred from homology"/>
<keyword evidence="11" id="KW-0479">Metal-binding</keyword>
<dbReference type="RefSeq" id="WP_145445127.1">
    <property type="nucleotide sequence ID" value="NZ_CP036280.1"/>
</dbReference>
<feature type="compositionally biased region" description="Acidic residues" evidence="18">
    <location>
        <begin position="660"/>
        <end position="672"/>
    </location>
</feature>